<feature type="domain" description="Helix-turn-helix" evidence="1">
    <location>
        <begin position="7"/>
        <end position="53"/>
    </location>
</feature>
<dbReference type="GO" id="GO:0003677">
    <property type="term" value="F:DNA binding"/>
    <property type="evidence" value="ECO:0007669"/>
    <property type="project" value="InterPro"/>
</dbReference>
<organism evidence="2">
    <name type="scientific">marine sediment metagenome</name>
    <dbReference type="NCBI Taxonomy" id="412755"/>
    <lineage>
        <taxon>unclassified sequences</taxon>
        <taxon>metagenomes</taxon>
        <taxon>ecological metagenomes</taxon>
    </lineage>
</organism>
<sequence length="93" mass="10842">MVIIKEWFTVEEAAEYLSVSKRTIYKLTQEGRLPAFRIGQERHRRFRKEDLDKVPRVLEATRGMDSMLALSASADPVLAELWDNERDAAYDQL</sequence>
<gene>
    <name evidence="2" type="ORF">S03H2_51422</name>
</gene>
<dbReference type="SUPFAM" id="SSF46955">
    <property type="entry name" value="Putative DNA-binding domain"/>
    <property type="match status" value="1"/>
</dbReference>
<dbReference type="InterPro" id="IPR041657">
    <property type="entry name" value="HTH_17"/>
</dbReference>
<evidence type="ECO:0000313" key="2">
    <source>
        <dbReference type="EMBL" id="GAH73184.1"/>
    </source>
</evidence>
<evidence type="ECO:0000259" key="1">
    <source>
        <dbReference type="Pfam" id="PF12728"/>
    </source>
</evidence>
<dbReference type="EMBL" id="BARU01032620">
    <property type="protein sequence ID" value="GAH73184.1"/>
    <property type="molecule type" value="Genomic_DNA"/>
</dbReference>
<protein>
    <recommendedName>
        <fullName evidence="1">Helix-turn-helix domain-containing protein</fullName>
    </recommendedName>
</protein>
<dbReference type="InterPro" id="IPR010093">
    <property type="entry name" value="SinI_DNA-bd"/>
</dbReference>
<reference evidence="2" key="1">
    <citation type="journal article" date="2014" name="Front. Microbiol.">
        <title>High frequency of phylogenetically diverse reductive dehalogenase-homologous genes in deep subseafloor sedimentary metagenomes.</title>
        <authorList>
            <person name="Kawai M."/>
            <person name="Futagami T."/>
            <person name="Toyoda A."/>
            <person name="Takaki Y."/>
            <person name="Nishi S."/>
            <person name="Hori S."/>
            <person name="Arai W."/>
            <person name="Tsubouchi T."/>
            <person name="Morono Y."/>
            <person name="Uchiyama I."/>
            <person name="Ito T."/>
            <person name="Fujiyama A."/>
            <person name="Inagaki F."/>
            <person name="Takami H."/>
        </authorList>
    </citation>
    <scope>NUCLEOTIDE SEQUENCE</scope>
    <source>
        <strain evidence="2">Expedition CK06-06</strain>
    </source>
</reference>
<comment type="caution">
    <text evidence="2">The sequence shown here is derived from an EMBL/GenBank/DDBJ whole genome shotgun (WGS) entry which is preliminary data.</text>
</comment>
<proteinExistence type="predicted"/>
<dbReference type="AlphaFoldDB" id="X1J4B7"/>
<dbReference type="InterPro" id="IPR009061">
    <property type="entry name" value="DNA-bd_dom_put_sf"/>
</dbReference>
<dbReference type="NCBIfam" id="TIGR01764">
    <property type="entry name" value="excise"/>
    <property type="match status" value="1"/>
</dbReference>
<dbReference type="Gene3D" id="1.10.1660.10">
    <property type="match status" value="1"/>
</dbReference>
<name>X1J4B7_9ZZZZ</name>
<accession>X1J4B7</accession>
<dbReference type="Pfam" id="PF12728">
    <property type="entry name" value="HTH_17"/>
    <property type="match status" value="1"/>
</dbReference>